<name>A0ABD4REQ8_9CLOT</name>
<proteinExistence type="predicted"/>
<reference evidence="2 3" key="1">
    <citation type="submission" date="2021-08" db="EMBL/GenBank/DDBJ databases">
        <title>Genome sequence analysis of Clostridium chauvoei strains of European origin and evaluation of typing options for outbreak investigations.</title>
        <authorList>
            <person name="Abdel-Glil M."/>
            <person name="Thomas P."/>
            <person name="Seyboldt C."/>
        </authorList>
    </citation>
    <scope>NUCLEOTIDE SEQUENCE [LARGE SCALE GENOMIC DNA]</scope>
    <source>
        <strain evidence="2 3">S0260-09</strain>
    </source>
</reference>
<dbReference type="EMBL" id="JAIFTX010000003">
    <property type="protein sequence ID" value="MBX7289842.1"/>
    <property type="molecule type" value="Genomic_DNA"/>
</dbReference>
<organism evidence="2 3">
    <name type="scientific">Clostridium chauvoei</name>
    <dbReference type="NCBI Taxonomy" id="46867"/>
    <lineage>
        <taxon>Bacteria</taxon>
        <taxon>Bacillati</taxon>
        <taxon>Bacillota</taxon>
        <taxon>Clostridia</taxon>
        <taxon>Eubacteriales</taxon>
        <taxon>Clostridiaceae</taxon>
        <taxon>Clostridium</taxon>
    </lineage>
</organism>
<dbReference type="AlphaFoldDB" id="A0ABD4REQ8"/>
<feature type="transmembrane region" description="Helical" evidence="1">
    <location>
        <begin position="111"/>
        <end position="136"/>
    </location>
</feature>
<accession>A0ABD4REQ8</accession>
<protein>
    <submittedName>
        <fullName evidence="2">DUF3021 domain-containing protein</fullName>
    </submittedName>
</protein>
<keyword evidence="1" id="KW-0472">Membrane</keyword>
<gene>
    <name evidence="2" type="ORF">K4H94_02085</name>
</gene>
<evidence type="ECO:0000256" key="1">
    <source>
        <dbReference type="SAM" id="Phobius"/>
    </source>
</evidence>
<feature type="transmembrane region" description="Helical" evidence="1">
    <location>
        <begin position="87"/>
        <end position="105"/>
    </location>
</feature>
<comment type="caution">
    <text evidence="2">The sequence shown here is derived from an EMBL/GenBank/DDBJ whole genome shotgun (WGS) entry which is preliminary data.</text>
</comment>
<dbReference type="Pfam" id="PF11457">
    <property type="entry name" value="DUF3021"/>
    <property type="match status" value="1"/>
</dbReference>
<dbReference type="KEGG" id="cchv:BTM20_03550"/>
<dbReference type="Proteomes" id="UP000775179">
    <property type="component" value="Unassembled WGS sequence"/>
</dbReference>
<dbReference type="GeneID" id="66300926"/>
<evidence type="ECO:0000313" key="3">
    <source>
        <dbReference type="Proteomes" id="UP000775179"/>
    </source>
</evidence>
<feature type="transmembrane region" description="Helical" evidence="1">
    <location>
        <begin position="7"/>
        <end position="34"/>
    </location>
</feature>
<keyword evidence="1" id="KW-1133">Transmembrane helix</keyword>
<feature type="transmembrane region" description="Helical" evidence="1">
    <location>
        <begin position="54"/>
        <end position="75"/>
    </location>
</feature>
<dbReference type="RefSeq" id="WP_021874914.1">
    <property type="nucleotide sequence ID" value="NZ_CP018624.1"/>
</dbReference>
<evidence type="ECO:0000313" key="2">
    <source>
        <dbReference type="EMBL" id="MBX7289842.1"/>
    </source>
</evidence>
<sequence>MKKKAFFLSLLGFPLGISIGYIISIIISICFGQGYYSPCAPGLIDATGSEINAVILQTILSGFVGSAFAGSSVIWEMDNWSIAKQTSIYFFITSIVMMPIAYLMNWMEHSLMGFVSYFGIFIIIFIVIWVIQYFILKSKIKKINSKFK</sequence>
<dbReference type="InterPro" id="IPR021560">
    <property type="entry name" value="DUF3021"/>
</dbReference>
<keyword evidence="1" id="KW-0812">Transmembrane</keyword>